<evidence type="ECO:0000313" key="2">
    <source>
        <dbReference type="Proteomes" id="UP000711407"/>
    </source>
</evidence>
<name>A0A4Q0U8G8_9BACT</name>
<organism evidence="1 2">
    <name type="scientific">Candidatus Amulumruptor caecigallinarius</name>
    <dbReference type="NCBI Taxonomy" id="2109911"/>
    <lineage>
        <taxon>Bacteria</taxon>
        <taxon>Pseudomonadati</taxon>
        <taxon>Bacteroidota</taxon>
        <taxon>Bacteroidia</taxon>
        <taxon>Bacteroidales</taxon>
        <taxon>Muribaculaceae</taxon>
        <taxon>Candidatus Amulumruptor</taxon>
    </lineage>
</organism>
<dbReference type="AlphaFoldDB" id="A0A4Q0U8G8"/>
<dbReference type="EMBL" id="DYXT01000010">
    <property type="protein sequence ID" value="HJE38383.1"/>
    <property type="molecule type" value="Genomic_DNA"/>
</dbReference>
<accession>A0A4Q0U8G8</accession>
<reference evidence="1" key="1">
    <citation type="journal article" date="2021" name="PeerJ">
        <title>Extensive microbial diversity within the chicken gut microbiome revealed by metagenomics and culture.</title>
        <authorList>
            <person name="Gilroy R."/>
            <person name="Ravi A."/>
            <person name="Getino M."/>
            <person name="Pursley I."/>
            <person name="Horton D.L."/>
            <person name="Alikhan N.F."/>
            <person name="Baker D."/>
            <person name="Gharbi K."/>
            <person name="Hall N."/>
            <person name="Watson M."/>
            <person name="Adriaenssens E.M."/>
            <person name="Foster-Nyarko E."/>
            <person name="Jarju S."/>
            <person name="Secka A."/>
            <person name="Antonio M."/>
            <person name="Oren A."/>
            <person name="Chaudhuri R.R."/>
            <person name="La Ragione R."/>
            <person name="Hildebrand F."/>
            <person name="Pallen M.J."/>
        </authorList>
    </citation>
    <scope>NUCLEOTIDE SEQUENCE</scope>
    <source>
        <strain evidence="1">4100</strain>
    </source>
</reference>
<gene>
    <name evidence="1" type="ORF">K8V47_01275</name>
</gene>
<sequence>MATIRFIRNAFLTILLGVTLAMCSRRPDPVEYNGHTYIDLGLPSGTKWATCNLGAASPEDYGDYYSWSETRPHNENTLNEGLWHENELGILRRHGAIDEYENLTAGYDAATANWGGKWRMPTRAEFEELRRECTTETHEDYVLFTGPNGNSIILPFAGSKEQSIFRLTYDIIGGRIGHYWTSSADNWHHLSCYYYALKSHDICKSSSHMGYSVRPVCD</sequence>
<reference evidence="1" key="2">
    <citation type="submission" date="2021-09" db="EMBL/GenBank/DDBJ databases">
        <authorList>
            <person name="Gilroy R."/>
        </authorList>
    </citation>
    <scope>NUCLEOTIDE SEQUENCE</scope>
    <source>
        <strain evidence="1">4100</strain>
    </source>
</reference>
<protein>
    <submittedName>
        <fullName evidence="1">Uncharacterized protein</fullName>
    </submittedName>
</protein>
<evidence type="ECO:0000313" key="1">
    <source>
        <dbReference type="EMBL" id="HJE38383.1"/>
    </source>
</evidence>
<comment type="caution">
    <text evidence="1">The sequence shown here is derived from an EMBL/GenBank/DDBJ whole genome shotgun (WGS) entry which is preliminary data.</text>
</comment>
<dbReference type="Proteomes" id="UP000711407">
    <property type="component" value="Unassembled WGS sequence"/>
</dbReference>
<proteinExistence type="predicted"/>